<dbReference type="PROSITE" id="PS50850">
    <property type="entry name" value="MFS"/>
    <property type="match status" value="1"/>
</dbReference>
<evidence type="ECO:0000313" key="8">
    <source>
        <dbReference type="Proteomes" id="UP000241690"/>
    </source>
</evidence>
<dbReference type="SUPFAM" id="SSF103473">
    <property type="entry name" value="MFS general substrate transporter"/>
    <property type="match status" value="1"/>
</dbReference>
<dbReference type="InterPro" id="IPR011701">
    <property type="entry name" value="MFS"/>
</dbReference>
<reference evidence="7 8" key="1">
    <citation type="submission" date="2016-07" db="EMBL/GenBank/DDBJ databases">
        <title>Multiple horizontal gene transfer events from other fungi enriched the ability of initially mycotrophic Trichoderma (Ascomycota) to feed on dead plant biomass.</title>
        <authorList>
            <consortium name="DOE Joint Genome Institute"/>
            <person name="Aerts A."/>
            <person name="Atanasova L."/>
            <person name="Chenthamara K."/>
            <person name="Zhang J."/>
            <person name="Grujic M."/>
            <person name="Henrissat B."/>
            <person name="Kuo A."/>
            <person name="Salamov A."/>
            <person name="Lipzen A."/>
            <person name="Labutti K."/>
            <person name="Barry K."/>
            <person name="Miao Y."/>
            <person name="Rahimi M.J."/>
            <person name="Shen Q."/>
            <person name="Grigoriev I.V."/>
            <person name="Kubicek C.P."/>
            <person name="Druzhinina I.S."/>
        </authorList>
    </citation>
    <scope>NUCLEOTIDE SEQUENCE [LARGE SCALE GENOMIC DNA]</scope>
    <source>
        <strain evidence="7 8">CBS 226.95</strain>
    </source>
</reference>
<evidence type="ECO:0000256" key="3">
    <source>
        <dbReference type="ARBA" id="ARBA00022989"/>
    </source>
</evidence>
<proteinExistence type="predicted"/>
<dbReference type="PANTHER" id="PTHR23502:SF34">
    <property type="entry name" value="PROTEIN HOL1"/>
    <property type="match status" value="1"/>
</dbReference>
<feature type="transmembrane region" description="Helical" evidence="5">
    <location>
        <begin position="179"/>
        <end position="202"/>
    </location>
</feature>
<evidence type="ECO:0000256" key="4">
    <source>
        <dbReference type="ARBA" id="ARBA00023136"/>
    </source>
</evidence>
<feature type="transmembrane region" description="Helical" evidence="5">
    <location>
        <begin position="208"/>
        <end position="226"/>
    </location>
</feature>
<feature type="transmembrane region" description="Helical" evidence="5">
    <location>
        <begin position="478"/>
        <end position="500"/>
    </location>
</feature>
<feature type="transmembrane region" description="Helical" evidence="5">
    <location>
        <begin position="44"/>
        <end position="67"/>
    </location>
</feature>
<dbReference type="STRING" id="983964.A0A2T4AS68"/>
<dbReference type="Proteomes" id="UP000241690">
    <property type="component" value="Unassembled WGS sequence"/>
</dbReference>
<feature type="transmembrane region" description="Helical" evidence="5">
    <location>
        <begin position="120"/>
        <end position="137"/>
    </location>
</feature>
<dbReference type="PANTHER" id="PTHR23502">
    <property type="entry name" value="MAJOR FACILITATOR SUPERFAMILY"/>
    <property type="match status" value="1"/>
</dbReference>
<organism evidence="7 8">
    <name type="scientific">Trichoderma harzianum CBS 226.95</name>
    <dbReference type="NCBI Taxonomy" id="983964"/>
    <lineage>
        <taxon>Eukaryota</taxon>
        <taxon>Fungi</taxon>
        <taxon>Dikarya</taxon>
        <taxon>Ascomycota</taxon>
        <taxon>Pezizomycotina</taxon>
        <taxon>Sordariomycetes</taxon>
        <taxon>Hypocreomycetidae</taxon>
        <taxon>Hypocreales</taxon>
        <taxon>Hypocreaceae</taxon>
        <taxon>Trichoderma</taxon>
    </lineage>
</organism>
<keyword evidence="4 5" id="KW-0472">Membrane</keyword>
<feature type="domain" description="Major facilitator superfamily (MFS) profile" evidence="6">
    <location>
        <begin position="46"/>
        <end position="505"/>
    </location>
</feature>
<evidence type="ECO:0000256" key="2">
    <source>
        <dbReference type="ARBA" id="ARBA00022692"/>
    </source>
</evidence>
<keyword evidence="2 5" id="KW-0812">Transmembrane</keyword>
<evidence type="ECO:0000259" key="6">
    <source>
        <dbReference type="PROSITE" id="PS50850"/>
    </source>
</evidence>
<feature type="transmembrane region" description="Helical" evidence="5">
    <location>
        <begin position="448"/>
        <end position="466"/>
    </location>
</feature>
<dbReference type="GeneID" id="36630560"/>
<dbReference type="GO" id="GO:0022857">
    <property type="term" value="F:transmembrane transporter activity"/>
    <property type="evidence" value="ECO:0007669"/>
    <property type="project" value="InterPro"/>
</dbReference>
<dbReference type="InterPro" id="IPR020846">
    <property type="entry name" value="MFS_dom"/>
</dbReference>
<dbReference type="Gene3D" id="1.20.1250.20">
    <property type="entry name" value="MFS general substrate transporter like domains"/>
    <property type="match status" value="1"/>
</dbReference>
<feature type="transmembrane region" description="Helical" evidence="5">
    <location>
        <begin position="87"/>
        <end position="113"/>
    </location>
</feature>
<feature type="transmembrane region" description="Helical" evidence="5">
    <location>
        <begin position="412"/>
        <end position="436"/>
    </location>
</feature>
<dbReference type="RefSeq" id="XP_024779580.1">
    <property type="nucleotide sequence ID" value="XM_024921977.1"/>
</dbReference>
<feature type="transmembrane region" description="Helical" evidence="5">
    <location>
        <begin position="149"/>
        <end position="172"/>
    </location>
</feature>
<feature type="transmembrane region" description="Helical" evidence="5">
    <location>
        <begin position="298"/>
        <end position="320"/>
    </location>
</feature>
<dbReference type="GO" id="GO:0005886">
    <property type="term" value="C:plasma membrane"/>
    <property type="evidence" value="ECO:0007669"/>
    <property type="project" value="TreeGrafter"/>
</dbReference>
<dbReference type="AlphaFoldDB" id="A0A2T4AS68"/>
<evidence type="ECO:0000256" key="5">
    <source>
        <dbReference type="SAM" id="Phobius"/>
    </source>
</evidence>
<evidence type="ECO:0000256" key="1">
    <source>
        <dbReference type="ARBA" id="ARBA00004141"/>
    </source>
</evidence>
<sequence length="527" mass="57485">MDDPARSALGTVQIRNSSTNQIILIPTPSNDPNDPLNWSKIRRYYIAISACVAMFLCTFLASGPSVALPEMAQDFLGHSTLTPPQRIAKVAYFITTVTLMQGVGCLAWIPLIIKYGRRPIYIAAFTLYTVTAIWAAVADSYANHLAARIVMGFAIGAGECLAPVTIADVTFLHERGLLMAVYTASISGGVAGGIIVSGLITIDHGWRTIYYVSIALIGAMTIVLCFTMPETSYIRNPVPAETASAVSPLDKEGSTDYTENADFREQSIPKKHTYLQELRLFHGKFTEEPLIKIFVRPIGLLILPPVLWATLVTSVLIGFLVAVSSTFSTAFGQVYKFEPYQSGLCFISALIGSLVGIAVGGKFTEVVADYFTKRNGGVREPEMRIPAIIISVVAAPTALVLYGVGIQTRLHWMVPTIGLALLNFSIVQAVNISMVYTIDSYRPIGGEVVVTQLGFKACFGFLLSFYTNPWIDRVGYSIAFGTMASITGAVLLAGIPFYFLGKAIRHNSLRWRALRFVLWSKDRELGE</sequence>
<feature type="transmembrane region" description="Helical" evidence="5">
    <location>
        <begin position="340"/>
        <end position="364"/>
    </location>
</feature>
<keyword evidence="8" id="KW-1185">Reference proteome</keyword>
<dbReference type="InterPro" id="IPR036259">
    <property type="entry name" value="MFS_trans_sf"/>
</dbReference>
<name>A0A2T4AS68_TRIHA</name>
<gene>
    <name evidence="7" type="ORF">M431DRAFT_72018</name>
</gene>
<feature type="transmembrane region" description="Helical" evidence="5">
    <location>
        <begin position="385"/>
        <end position="406"/>
    </location>
</feature>
<protein>
    <recommendedName>
        <fullName evidence="6">Major facilitator superfamily (MFS) profile domain-containing protein</fullName>
    </recommendedName>
</protein>
<comment type="subcellular location">
    <subcellularLocation>
        <location evidence="1">Membrane</location>
        <topology evidence="1">Multi-pass membrane protein</topology>
    </subcellularLocation>
</comment>
<dbReference type="EMBL" id="KZ679675">
    <property type="protein sequence ID" value="PTB59903.1"/>
    <property type="molecule type" value="Genomic_DNA"/>
</dbReference>
<evidence type="ECO:0000313" key="7">
    <source>
        <dbReference type="EMBL" id="PTB59903.1"/>
    </source>
</evidence>
<accession>A0A2T4AS68</accession>
<dbReference type="Pfam" id="PF07690">
    <property type="entry name" value="MFS_1"/>
    <property type="match status" value="1"/>
</dbReference>
<keyword evidence="3 5" id="KW-1133">Transmembrane helix</keyword>